<keyword evidence="1" id="KW-1133">Transmembrane helix</keyword>
<protein>
    <submittedName>
        <fullName evidence="2">Uncharacterized protein</fullName>
    </submittedName>
</protein>
<keyword evidence="3" id="KW-1185">Reference proteome</keyword>
<organism evidence="2 3">
    <name type="scientific">Corynespora cassiicola Philippines</name>
    <dbReference type="NCBI Taxonomy" id="1448308"/>
    <lineage>
        <taxon>Eukaryota</taxon>
        <taxon>Fungi</taxon>
        <taxon>Dikarya</taxon>
        <taxon>Ascomycota</taxon>
        <taxon>Pezizomycotina</taxon>
        <taxon>Dothideomycetes</taxon>
        <taxon>Pleosporomycetidae</taxon>
        <taxon>Pleosporales</taxon>
        <taxon>Corynesporascaceae</taxon>
        <taxon>Corynespora</taxon>
    </lineage>
</organism>
<evidence type="ECO:0000313" key="3">
    <source>
        <dbReference type="Proteomes" id="UP000240883"/>
    </source>
</evidence>
<dbReference type="EMBL" id="KZ678129">
    <property type="protein sequence ID" value="PSN73786.1"/>
    <property type="molecule type" value="Genomic_DNA"/>
</dbReference>
<dbReference type="AlphaFoldDB" id="A0A2T2P894"/>
<proteinExistence type="predicted"/>
<feature type="non-terminal residue" evidence="2">
    <location>
        <position position="199"/>
    </location>
</feature>
<feature type="transmembrane region" description="Helical" evidence="1">
    <location>
        <begin position="55"/>
        <end position="76"/>
    </location>
</feature>
<reference evidence="2 3" key="1">
    <citation type="journal article" date="2018" name="Front. Microbiol.">
        <title>Genome-Wide Analysis of Corynespora cassiicola Leaf Fall Disease Putative Effectors.</title>
        <authorList>
            <person name="Lopez D."/>
            <person name="Ribeiro S."/>
            <person name="Label P."/>
            <person name="Fumanal B."/>
            <person name="Venisse J.S."/>
            <person name="Kohler A."/>
            <person name="de Oliveira R.R."/>
            <person name="Labutti K."/>
            <person name="Lipzen A."/>
            <person name="Lail K."/>
            <person name="Bauer D."/>
            <person name="Ohm R.A."/>
            <person name="Barry K.W."/>
            <person name="Spatafora J."/>
            <person name="Grigoriev I.V."/>
            <person name="Martin F.M."/>
            <person name="Pujade-Renaud V."/>
        </authorList>
    </citation>
    <scope>NUCLEOTIDE SEQUENCE [LARGE SCALE GENOMIC DNA]</scope>
    <source>
        <strain evidence="2 3">Philippines</strain>
    </source>
</reference>
<accession>A0A2T2P894</accession>
<evidence type="ECO:0000313" key="2">
    <source>
        <dbReference type="EMBL" id="PSN73786.1"/>
    </source>
</evidence>
<keyword evidence="1" id="KW-0812">Transmembrane</keyword>
<gene>
    <name evidence="2" type="ORF">BS50DRAFT_195866</name>
</gene>
<sequence>MYSVYPTYFHGSIGGSTAWLYSPLIFISRVISMVVLPILAASLAAALVSSTVLKVCCAIAADWWTVSAVFFISFRISLRAYATSCSFGFGLRHFQHAAYGVKVGRMSCFKDEGCCAVNNGITLFAHLPLLRLNCVADREMMLYHFRIMACTIPGLQRWRDRSAHRLRLSVTNCIRVFEASGRLHAFTSERAIQSYQCSG</sequence>
<feature type="transmembrane region" description="Helical" evidence="1">
    <location>
        <begin position="20"/>
        <end position="48"/>
    </location>
</feature>
<name>A0A2T2P894_CORCC</name>
<evidence type="ECO:0000256" key="1">
    <source>
        <dbReference type="SAM" id="Phobius"/>
    </source>
</evidence>
<dbReference type="Proteomes" id="UP000240883">
    <property type="component" value="Unassembled WGS sequence"/>
</dbReference>
<keyword evidence="1" id="KW-0472">Membrane</keyword>